<proteinExistence type="predicted"/>
<protein>
    <submittedName>
        <fullName evidence="3">Glycosyl transferase family 90</fullName>
    </submittedName>
</protein>
<dbReference type="InterPro" id="IPR051091">
    <property type="entry name" value="O-Glucosyltr/Glycosyltrsf_90"/>
</dbReference>
<dbReference type="GO" id="GO:0016740">
    <property type="term" value="F:transferase activity"/>
    <property type="evidence" value="ECO:0007669"/>
    <property type="project" value="UniProtKB-KW"/>
</dbReference>
<dbReference type="InterPro" id="IPR006598">
    <property type="entry name" value="CAP10"/>
</dbReference>
<dbReference type="PANTHER" id="PTHR12203:SF35">
    <property type="entry name" value="PROTEIN O-GLUCOSYLTRANSFERASE 1"/>
    <property type="match status" value="1"/>
</dbReference>
<feature type="domain" description="Glycosyl transferase CAP10" evidence="2">
    <location>
        <begin position="105"/>
        <end position="309"/>
    </location>
</feature>
<comment type="caution">
    <text evidence="3">The sequence shown here is derived from an EMBL/GenBank/DDBJ whole genome shotgun (WGS) entry which is preliminary data.</text>
</comment>
<accession>A0ABV9TCK3</accession>
<dbReference type="PANTHER" id="PTHR12203">
    <property type="entry name" value="KDEL LYS-ASP-GLU-LEU CONTAINING - RELATED"/>
    <property type="match status" value="1"/>
</dbReference>
<dbReference type="Pfam" id="PF05686">
    <property type="entry name" value="Glyco_transf_90"/>
    <property type="match status" value="1"/>
</dbReference>
<dbReference type="SMART" id="SM00672">
    <property type="entry name" value="CAP10"/>
    <property type="match status" value="1"/>
</dbReference>
<evidence type="ECO:0000313" key="4">
    <source>
        <dbReference type="Proteomes" id="UP001595926"/>
    </source>
</evidence>
<evidence type="ECO:0000259" key="2">
    <source>
        <dbReference type="SMART" id="SM00672"/>
    </source>
</evidence>
<evidence type="ECO:0000313" key="3">
    <source>
        <dbReference type="EMBL" id="MFC4892924.1"/>
    </source>
</evidence>
<sequence>MKKIIFYFKNFSKFLIPKILYEARLNSKLEDIKLYDREYIINRVNYYNKLSSPFILSRFETYKTFKLSTPIDLGHYKRKKQISAYFFDFREHMIYFSRKDKFNTIFCDLRDIPNEPSFVKSRNISKDNQNAVILKLDKTRHFTFLKDPNDFITKKNVAVFRGPCHQEHRQKFISTCYNIPNTNFGDTRESEKSKPYYKSFMSPYEQMKYKYIISVEGNDVATNLKWIMNSNSLCFMTKPKCETWFMEGILTPGYHYVMLKDDYSDLEEKIAFYNKNPDSALEIIKNANEYVNQFKDKKREELISLLVMKKYFDLQK</sequence>
<dbReference type="Proteomes" id="UP001595926">
    <property type="component" value="Unassembled WGS sequence"/>
</dbReference>
<evidence type="ECO:0000256" key="1">
    <source>
        <dbReference type="ARBA" id="ARBA00022679"/>
    </source>
</evidence>
<keyword evidence="1 3" id="KW-0808">Transferase</keyword>
<reference evidence="4" key="1">
    <citation type="journal article" date="2019" name="Int. J. Syst. Evol. Microbiol.">
        <title>The Global Catalogue of Microorganisms (GCM) 10K type strain sequencing project: providing services to taxonomists for standard genome sequencing and annotation.</title>
        <authorList>
            <consortium name="The Broad Institute Genomics Platform"/>
            <consortium name="The Broad Institute Genome Sequencing Center for Infectious Disease"/>
            <person name="Wu L."/>
            <person name="Ma J."/>
        </authorList>
    </citation>
    <scope>NUCLEOTIDE SEQUENCE [LARGE SCALE GENOMIC DNA]</scope>
    <source>
        <strain evidence="4">CGMCC 1.13718</strain>
    </source>
</reference>
<organism evidence="3 4">
    <name type="scientific">Pseudofrancisella aestuarii</name>
    <dbReference type="NCBI Taxonomy" id="2670347"/>
    <lineage>
        <taxon>Bacteria</taxon>
        <taxon>Pseudomonadati</taxon>
        <taxon>Pseudomonadota</taxon>
        <taxon>Gammaproteobacteria</taxon>
        <taxon>Thiotrichales</taxon>
        <taxon>Francisellaceae</taxon>
        <taxon>Pseudofrancisella</taxon>
    </lineage>
</organism>
<dbReference type="RefSeq" id="WP_119331076.1">
    <property type="nucleotide sequence ID" value="NZ_JBHSJH010000003.1"/>
</dbReference>
<name>A0ABV9TCK3_9GAMM</name>
<gene>
    <name evidence="3" type="ORF">ACFPDQ_07650</name>
</gene>
<keyword evidence="4" id="KW-1185">Reference proteome</keyword>
<dbReference type="EMBL" id="JBHSJH010000003">
    <property type="protein sequence ID" value="MFC4892924.1"/>
    <property type="molecule type" value="Genomic_DNA"/>
</dbReference>